<accession>A0ABM1I5R0</accession>
<dbReference type="PANTHER" id="PTHR12162:SF0">
    <property type="entry name" value="NIBRIN"/>
    <property type="match status" value="1"/>
</dbReference>
<dbReference type="InterPro" id="IPR008984">
    <property type="entry name" value="SMAD_FHA_dom_sf"/>
</dbReference>
<dbReference type="Proteomes" id="UP000694924">
    <property type="component" value="Unplaced"/>
</dbReference>
<evidence type="ECO:0000313" key="10">
    <source>
        <dbReference type="RefSeq" id="XP_015175547.1"/>
    </source>
</evidence>
<evidence type="ECO:0000256" key="3">
    <source>
        <dbReference type="ARBA" id="ARBA00022454"/>
    </source>
</evidence>
<keyword evidence="3" id="KW-0158">Chromosome</keyword>
<dbReference type="RefSeq" id="XP_015175547.1">
    <property type="nucleotide sequence ID" value="XM_015320061.1"/>
</dbReference>
<evidence type="ECO:0000256" key="2">
    <source>
        <dbReference type="ARBA" id="ARBA00004286"/>
    </source>
</evidence>
<evidence type="ECO:0000256" key="5">
    <source>
        <dbReference type="ARBA" id="ARBA00023204"/>
    </source>
</evidence>
<dbReference type="CDD" id="cd22667">
    <property type="entry name" value="FHA_NBN"/>
    <property type="match status" value="1"/>
</dbReference>
<dbReference type="GeneID" id="107065928"/>
<evidence type="ECO:0000256" key="1">
    <source>
        <dbReference type="ARBA" id="ARBA00004123"/>
    </source>
</evidence>
<proteinExistence type="inferred from homology"/>
<protein>
    <submittedName>
        <fullName evidence="10">Nibrin</fullName>
    </submittedName>
</protein>
<evidence type="ECO:0000313" key="9">
    <source>
        <dbReference type="Proteomes" id="UP000694924"/>
    </source>
</evidence>
<comment type="similarity">
    <text evidence="7">Belongs to the Nibrin family.</text>
</comment>
<keyword evidence="6" id="KW-0539">Nucleus</keyword>
<keyword evidence="4" id="KW-0227">DNA damage</keyword>
<evidence type="ECO:0000256" key="6">
    <source>
        <dbReference type="ARBA" id="ARBA00023242"/>
    </source>
</evidence>
<dbReference type="Gene3D" id="3.40.50.10980">
    <property type="entry name" value="Nibrin, BRCT2 domain"/>
    <property type="match status" value="1"/>
</dbReference>
<evidence type="ECO:0000256" key="4">
    <source>
        <dbReference type="ARBA" id="ARBA00022763"/>
    </source>
</evidence>
<dbReference type="Gene3D" id="2.60.200.20">
    <property type="match status" value="1"/>
</dbReference>
<keyword evidence="9" id="KW-1185">Reference proteome</keyword>
<dbReference type="InterPro" id="IPR000253">
    <property type="entry name" value="FHA_dom"/>
</dbReference>
<dbReference type="Gene3D" id="3.40.50.10190">
    <property type="entry name" value="BRCT domain"/>
    <property type="match status" value="1"/>
</dbReference>
<organism evidence="9 10">
    <name type="scientific">Polistes dominula</name>
    <name type="common">European paper wasp</name>
    <name type="synonym">Vespa dominula</name>
    <dbReference type="NCBI Taxonomy" id="743375"/>
    <lineage>
        <taxon>Eukaryota</taxon>
        <taxon>Metazoa</taxon>
        <taxon>Ecdysozoa</taxon>
        <taxon>Arthropoda</taxon>
        <taxon>Hexapoda</taxon>
        <taxon>Insecta</taxon>
        <taxon>Pterygota</taxon>
        <taxon>Neoptera</taxon>
        <taxon>Endopterygota</taxon>
        <taxon>Hymenoptera</taxon>
        <taxon>Apocrita</taxon>
        <taxon>Aculeata</taxon>
        <taxon>Vespoidea</taxon>
        <taxon>Vespidae</taxon>
        <taxon>Polistinae</taxon>
        <taxon>Polistini</taxon>
        <taxon>Polistes</taxon>
    </lineage>
</organism>
<dbReference type="PANTHER" id="PTHR12162">
    <property type="entry name" value="NIBRIN-RELATED"/>
    <property type="match status" value="1"/>
</dbReference>
<sequence>MWLLETAKGKLIYLKPNIPLTIGRTKGDIVLSHDASISKFHASFVVKTEIQIVNDKATTLCILKDEGSKYGTYILKDDEYEKISTNVHLKDQDSIRIGLQYEIFTVKYIPMITLTSGLEETGKKKLEKIMKQIDGIILNNWQQHCTHLTALCPKLTEKVAIALAAGIVIVTIDYWEAVKFAMENDEHPIPKPDNYIPRIKEEYIPRGIVSLYPNDKRKKLFNRKSFYFYDLNQYEMYKLMIKLADGKAFFIDLEINQDLEFGEHAFHVQINKDSEDAILSRNFKRHHDNIFWMLKRKKQRFIHDSEIPLAILYCSIEKYCNPKYQFSNIFKKEKKLDFFLPETLVMDTQDLEMMSAPTQRSFYTKQKDDKKSSKFVDNIDRYTEISATEKSDDEISEILLSDDEEVSIITVQPTTSLSSVLPKFTESEESSSSDLFIDHVEVGEIASSEEEDTSTAKESQSFVGQKETKITENLSTIKISSNKCLQNENTTESDITSNIFIRKRPVGKTFQKAHVKIPEKRLRF</sequence>
<dbReference type="Pfam" id="PF16508">
    <property type="entry name" value="NIBRIN_BRCT_II"/>
    <property type="match status" value="1"/>
</dbReference>
<dbReference type="InterPro" id="IPR040227">
    <property type="entry name" value="Nibrin-rel"/>
</dbReference>
<evidence type="ECO:0000256" key="7">
    <source>
        <dbReference type="ARBA" id="ARBA00044757"/>
    </source>
</evidence>
<keyword evidence="5" id="KW-0234">DNA repair</keyword>
<name>A0ABM1I5R0_POLDO</name>
<dbReference type="SUPFAM" id="SSF52113">
    <property type="entry name" value="BRCT domain"/>
    <property type="match status" value="1"/>
</dbReference>
<dbReference type="InterPro" id="IPR036420">
    <property type="entry name" value="BRCT_dom_sf"/>
</dbReference>
<evidence type="ECO:0000259" key="8">
    <source>
        <dbReference type="PROSITE" id="PS50006"/>
    </source>
</evidence>
<reference evidence="10" key="1">
    <citation type="submission" date="2025-08" db="UniProtKB">
        <authorList>
            <consortium name="RefSeq"/>
        </authorList>
    </citation>
    <scope>IDENTIFICATION</scope>
    <source>
        <tissue evidence="10">Whole body</tissue>
    </source>
</reference>
<dbReference type="PROSITE" id="PS50006">
    <property type="entry name" value="FHA_DOMAIN"/>
    <property type="match status" value="1"/>
</dbReference>
<dbReference type="Pfam" id="PF00498">
    <property type="entry name" value="FHA"/>
    <property type="match status" value="1"/>
</dbReference>
<dbReference type="InterPro" id="IPR043014">
    <property type="entry name" value="Nibrin_BRCT2_sf"/>
</dbReference>
<gene>
    <name evidence="10" type="primary">LOC107065928</name>
</gene>
<comment type="subcellular location">
    <subcellularLocation>
        <location evidence="2">Chromosome</location>
    </subcellularLocation>
    <subcellularLocation>
        <location evidence="1">Nucleus</location>
    </subcellularLocation>
</comment>
<dbReference type="CDD" id="cd17741">
    <property type="entry name" value="BRCT_nibrin"/>
    <property type="match status" value="1"/>
</dbReference>
<dbReference type="InterPro" id="IPR032429">
    <property type="entry name" value="Nibrin_BRCT2"/>
</dbReference>
<dbReference type="SUPFAM" id="SSF49879">
    <property type="entry name" value="SMAD/FHA domain"/>
    <property type="match status" value="1"/>
</dbReference>
<feature type="domain" description="FHA" evidence="8">
    <location>
        <begin position="20"/>
        <end position="74"/>
    </location>
</feature>